<feature type="transmembrane region" description="Helical" evidence="1">
    <location>
        <begin position="532"/>
        <end position="558"/>
    </location>
</feature>
<dbReference type="EMBL" id="JACHIN010000026">
    <property type="protein sequence ID" value="MBB5084751.1"/>
    <property type="molecule type" value="Genomic_DNA"/>
</dbReference>
<dbReference type="Pfam" id="PF01965">
    <property type="entry name" value="DJ-1_PfpI"/>
    <property type="match status" value="1"/>
</dbReference>
<name>A0A7W8AEA9_9ACTN</name>
<protein>
    <submittedName>
        <fullName evidence="3">Putative intracellular protease/amidase</fullName>
    </submittedName>
</protein>
<dbReference type="InterPro" id="IPR052158">
    <property type="entry name" value="INH-QAR"/>
</dbReference>
<dbReference type="GO" id="GO:0006508">
    <property type="term" value="P:proteolysis"/>
    <property type="evidence" value="ECO:0007669"/>
    <property type="project" value="UniProtKB-KW"/>
</dbReference>
<dbReference type="PANTHER" id="PTHR43130">
    <property type="entry name" value="ARAC-FAMILY TRANSCRIPTIONAL REGULATOR"/>
    <property type="match status" value="1"/>
</dbReference>
<dbReference type="AlphaFoldDB" id="A0A7W8AEA9"/>
<feature type="transmembrane region" description="Helical" evidence="1">
    <location>
        <begin position="97"/>
        <end position="117"/>
    </location>
</feature>
<dbReference type="PANTHER" id="PTHR43130:SF3">
    <property type="entry name" value="HTH-TYPE TRANSCRIPTIONAL REGULATOR RV1931C"/>
    <property type="match status" value="1"/>
</dbReference>
<keyword evidence="3" id="KW-0378">Hydrolase</keyword>
<evidence type="ECO:0000256" key="1">
    <source>
        <dbReference type="SAM" id="Phobius"/>
    </source>
</evidence>
<keyword evidence="1" id="KW-0472">Membrane</keyword>
<dbReference type="InterPro" id="IPR029062">
    <property type="entry name" value="Class_I_gatase-like"/>
</dbReference>
<feature type="transmembrane region" description="Helical" evidence="1">
    <location>
        <begin position="133"/>
        <end position="150"/>
    </location>
</feature>
<keyword evidence="3" id="KW-0645">Protease</keyword>
<evidence type="ECO:0000313" key="3">
    <source>
        <dbReference type="EMBL" id="MBB5084751.1"/>
    </source>
</evidence>
<comment type="caution">
    <text evidence="3">The sequence shown here is derived from an EMBL/GenBank/DDBJ whole genome shotgun (WGS) entry which is preliminary data.</text>
</comment>
<keyword evidence="1" id="KW-1133">Transmembrane helix</keyword>
<evidence type="ECO:0000259" key="2">
    <source>
        <dbReference type="Pfam" id="PF01965"/>
    </source>
</evidence>
<dbReference type="Gene3D" id="3.40.50.880">
    <property type="match status" value="1"/>
</dbReference>
<dbReference type="Proteomes" id="UP000568380">
    <property type="component" value="Unassembled WGS sequence"/>
</dbReference>
<sequence length="568" mass="60895">MTQTKRWLRFGLHYLEMVVAMLAGMLLLGLLWDAILPGTRRTDVDVLIMAADMTIGMALWMRVRHHAWPAIAEMSVAMIAPFLLLLVPYWLGVISGHLVMTIGHVLMFVAMATVMLWRREQYLDHDHRLDPRWFGRAGIVLVALLLPASVSGVNTAGKFAGLYAARADAVTVRPAGNQARHDPAKPTVALLVSGGGTNAGDLLGPYEALAGSGRVNTYVVSPGARLAPLTGGLDLVPDLTFDELDRLLAERGDTLDAFVVPALNDPAELGQITAWLRRQAAAGALAVSVCAGARTLAASGLLDGRPATSHWWRLPELRADYGKVGWVSGRRYVDDGEVISTAGVLSGIDGGLRILERLVGMDAAREAASRVRWRHYTPGASGPIPVSGWEPVDVAVVALNSSYQVGPSAIGVRLVEGTGELELASAFATYTEHSMVGRTVAVGEGPIRSRHGLTFVPRVRDAEGLDRLLVPGTAAAARGREAGAVYLHTGTEFAFDPVLRDVARTYDVPTARWAAKMLEYPVMDVDLRGSGWLWPATIVALVLLLVGAVAAVAGGRVVRWALHRRGSR</sequence>
<proteinExistence type="predicted"/>
<dbReference type="SUPFAM" id="SSF52317">
    <property type="entry name" value="Class I glutamine amidotransferase-like"/>
    <property type="match status" value="1"/>
</dbReference>
<dbReference type="RefSeq" id="WP_184975286.1">
    <property type="nucleotide sequence ID" value="NZ_JACHIN010000026.1"/>
</dbReference>
<accession>A0A7W8AEA9</accession>
<keyword evidence="4" id="KW-1185">Reference proteome</keyword>
<feature type="transmembrane region" description="Helical" evidence="1">
    <location>
        <begin position="12"/>
        <end position="32"/>
    </location>
</feature>
<keyword evidence="1" id="KW-0812">Transmembrane</keyword>
<organism evidence="3 4">
    <name type="scientific">Nonomuraea endophytica</name>
    <dbReference type="NCBI Taxonomy" id="714136"/>
    <lineage>
        <taxon>Bacteria</taxon>
        <taxon>Bacillati</taxon>
        <taxon>Actinomycetota</taxon>
        <taxon>Actinomycetes</taxon>
        <taxon>Streptosporangiales</taxon>
        <taxon>Streptosporangiaceae</taxon>
        <taxon>Nonomuraea</taxon>
    </lineage>
</organism>
<dbReference type="InterPro" id="IPR002818">
    <property type="entry name" value="DJ-1/PfpI"/>
</dbReference>
<feature type="transmembrane region" description="Helical" evidence="1">
    <location>
        <begin position="70"/>
        <end position="91"/>
    </location>
</feature>
<reference evidence="3 4" key="1">
    <citation type="submission" date="2020-08" db="EMBL/GenBank/DDBJ databases">
        <title>Genomic Encyclopedia of Type Strains, Phase IV (KMG-IV): sequencing the most valuable type-strain genomes for metagenomic binning, comparative biology and taxonomic classification.</title>
        <authorList>
            <person name="Goeker M."/>
        </authorList>
    </citation>
    <scope>NUCLEOTIDE SEQUENCE [LARGE SCALE GENOMIC DNA]</scope>
    <source>
        <strain evidence="3 4">DSM 45385</strain>
    </source>
</reference>
<evidence type="ECO:0000313" key="4">
    <source>
        <dbReference type="Proteomes" id="UP000568380"/>
    </source>
</evidence>
<dbReference type="GO" id="GO:0008233">
    <property type="term" value="F:peptidase activity"/>
    <property type="evidence" value="ECO:0007669"/>
    <property type="project" value="UniProtKB-KW"/>
</dbReference>
<feature type="domain" description="DJ-1/PfpI" evidence="2">
    <location>
        <begin position="190"/>
        <end position="356"/>
    </location>
</feature>
<gene>
    <name evidence="3" type="ORF">HNR40_010262</name>
</gene>